<dbReference type="InterPro" id="IPR052026">
    <property type="entry name" value="ExeA_AAA_ATPase_DNA-bind"/>
</dbReference>
<dbReference type="GO" id="GO:0005524">
    <property type="term" value="F:ATP binding"/>
    <property type="evidence" value="ECO:0007669"/>
    <property type="project" value="UniProtKB-KW"/>
</dbReference>
<dbReference type="EMBL" id="CP059052">
    <property type="protein sequence ID" value="QLJ12708.1"/>
    <property type="molecule type" value="Genomic_DNA"/>
</dbReference>
<dbReference type="InterPro" id="IPR027417">
    <property type="entry name" value="P-loop_NTPase"/>
</dbReference>
<feature type="domain" description="ORC1/DEAH AAA+ ATPase" evidence="1">
    <location>
        <begin position="31"/>
        <end position="139"/>
    </location>
</feature>
<keyword evidence="2" id="KW-0547">Nucleotide-binding</keyword>
<dbReference type="Pfam" id="PF13401">
    <property type="entry name" value="AAA_22"/>
    <property type="match status" value="1"/>
</dbReference>
<proteinExistence type="predicted"/>
<evidence type="ECO:0000313" key="2">
    <source>
        <dbReference type="EMBL" id="QLJ12708.1"/>
    </source>
</evidence>
<protein>
    <submittedName>
        <fullName evidence="2">ATP-binding protein</fullName>
    </submittedName>
</protein>
<gene>
    <name evidence="2" type="ORF">H0H12_19940</name>
</gene>
<dbReference type="AlphaFoldDB" id="A0A7D5VWC7"/>
<accession>A0A7D5VWC7</accession>
<reference evidence="2 3" key="1">
    <citation type="journal article" date="2009" name="Mikrobiologiia">
        <title>[Phenanthren biodegradation and interaction of Pseudomonas putida BS3701 and Burkholderia sp.BS3702 in plant rhizosphere].</title>
        <authorList>
            <person name="Ovchinnikova A.A."/>
            <person name="Vetrova A.A."/>
            <person name="Filonov A.E."/>
            <person name="Boronin A.M."/>
        </authorList>
    </citation>
    <scope>NUCLEOTIDE SEQUENCE [LARGE SCALE GENOMIC DNA]</scope>
    <source>
        <strain evidence="2 3">BS3701</strain>
    </source>
</reference>
<dbReference type="PANTHER" id="PTHR35894:SF5">
    <property type="entry name" value="MU-LIKE PROPHAGE FLUMU DNA TRANSPOSITION PROTEIN B"/>
    <property type="match status" value="1"/>
</dbReference>
<dbReference type="Proteomes" id="UP000510934">
    <property type="component" value="Chromosome"/>
</dbReference>
<dbReference type="InterPro" id="IPR049945">
    <property type="entry name" value="AAA_22"/>
</dbReference>
<dbReference type="SUPFAM" id="SSF52540">
    <property type="entry name" value="P-loop containing nucleoside triphosphate hydrolases"/>
    <property type="match status" value="1"/>
</dbReference>
<name>A0A7D5VWC7_PSEPU</name>
<dbReference type="GO" id="GO:0016887">
    <property type="term" value="F:ATP hydrolysis activity"/>
    <property type="evidence" value="ECO:0007669"/>
    <property type="project" value="InterPro"/>
</dbReference>
<dbReference type="PANTHER" id="PTHR35894">
    <property type="entry name" value="GENERAL SECRETION PATHWAY PROTEIN A-RELATED"/>
    <property type="match status" value="1"/>
</dbReference>
<keyword evidence="2" id="KW-0067">ATP-binding</keyword>
<dbReference type="Gene3D" id="3.40.50.300">
    <property type="entry name" value="P-loop containing nucleotide triphosphate hydrolases"/>
    <property type="match status" value="1"/>
</dbReference>
<sequence length="240" mass="26398">MSVTKIVALTNVGLLAGAVKRAQARPAGLPGLVVMYGPSGLGKSVAASFTANQHRAYYVECRDTWSKKAFLIAVLKDMAIAPGRTMGDMMDQIAEQLSRSMRPLIVDDVQYMLDKSIANILTDLYNASQGTIVLIGEERVPASLSKLERLHNRVMEWVPAQPASVDDLVELSQSNYPDLEIAEDLLEDLCRATRGCLRRAAVNLYKVQSEAAANMWSRVDLATWGKRGWFTGEAPTRRSI</sequence>
<evidence type="ECO:0000259" key="1">
    <source>
        <dbReference type="Pfam" id="PF13401"/>
    </source>
</evidence>
<organism evidence="2 3">
    <name type="scientific">Pseudomonas putida</name>
    <name type="common">Arthrobacter siderocapsulatus</name>
    <dbReference type="NCBI Taxonomy" id="303"/>
    <lineage>
        <taxon>Bacteria</taxon>
        <taxon>Pseudomonadati</taxon>
        <taxon>Pseudomonadota</taxon>
        <taxon>Gammaproteobacteria</taxon>
        <taxon>Pseudomonadales</taxon>
        <taxon>Pseudomonadaceae</taxon>
        <taxon>Pseudomonas</taxon>
    </lineage>
</organism>
<dbReference type="RefSeq" id="WP_180688534.1">
    <property type="nucleotide sequence ID" value="NZ_CP059052.1"/>
</dbReference>
<evidence type="ECO:0000313" key="3">
    <source>
        <dbReference type="Proteomes" id="UP000510934"/>
    </source>
</evidence>